<accession>A0A7L9RTA2</accession>
<organism evidence="3 4">
    <name type="scientific">Candidatus Bodocaedibacter vickermanii</name>
    <dbReference type="NCBI Taxonomy" id="2741701"/>
    <lineage>
        <taxon>Bacteria</taxon>
        <taxon>Pseudomonadati</taxon>
        <taxon>Pseudomonadota</taxon>
        <taxon>Alphaproteobacteria</taxon>
        <taxon>Holosporales</taxon>
        <taxon>Candidatus Paracaedibacteraceae</taxon>
        <taxon>Candidatus Bodocaedibacter</taxon>
    </lineage>
</organism>
<evidence type="ECO:0000259" key="2">
    <source>
        <dbReference type="Pfam" id="PF02470"/>
    </source>
</evidence>
<evidence type="ECO:0000313" key="3">
    <source>
        <dbReference type="EMBL" id="QOL19814.1"/>
    </source>
</evidence>
<proteinExistence type="predicted"/>
<name>A0A7L9RTA2_9PROT</name>
<feature type="transmembrane region" description="Helical" evidence="1">
    <location>
        <begin position="6"/>
        <end position="26"/>
    </location>
</feature>
<dbReference type="EMBL" id="CP054719">
    <property type="protein sequence ID" value="QOL19814.1"/>
    <property type="molecule type" value="Genomic_DNA"/>
</dbReference>
<feature type="domain" description="Mce/MlaD" evidence="2">
    <location>
        <begin position="39"/>
        <end position="113"/>
    </location>
</feature>
<dbReference type="RefSeq" id="WP_350332556.1">
    <property type="nucleotide sequence ID" value="NZ_CP054719.1"/>
</dbReference>
<dbReference type="Proteomes" id="UP000594001">
    <property type="component" value="Chromosome"/>
</dbReference>
<dbReference type="InterPro" id="IPR052336">
    <property type="entry name" value="MlaD_Phospholipid_Transporter"/>
</dbReference>
<reference evidence="3 4" key="1">
    <citation type="submission" date="2020-06" db="EMBL/GenBank/DDBJ databases">
        <title>The endosymbiont of the kinetoplastid Bodo saltans is a Paracaedibacter-like alpha-proteobacterium possessing a putative toxin-antitoxin system.</title>
        <authorList>
            <person name="Midha S."/>
            <person name="Rigden D.J."/>
            <person name="Siozios S."/>
            <person name="Hurst G.D.D."/>
            <person name="Jackson A.P."/>
        </authorList>
    </citation>
    <scope>NUCLEOTIDE SEQUENCE [LARGE SCALE GENOMIC DNA]</scope>
    <source>
        <strain evidence="3">Lake Konstanz</strain>
    </source>
</reference>
<evidence type="ECO:0000256" key="1">
    <source>
        <dbReference type="SAM" id="Phobius"/>
    </source>
</evidence>
<dbReference type="InterPro" id="IPR003399">
    <property type="entry name" value="Mce/MlaD"/>
</dbReference>
<dbReference type="KEGG" id="pbal:CPBP_00583"/>
<keyword evidence="4" id="KW-1185">Reference proteome</keyword>
<keyword evidence="1" id="KW-1133">Transmembrane helix</keyword>
<keyword evidence="1" id="KW-0472">Membrane</keyword>
<dbReference type="PANTHER" id="PTHR33371">
    <property type="entry name" value="INTERMEMBRANE PHOSPHOLIPID TRANSPORT SYSTEM BINDING PROTEIN MLAD-RELATED"/>
    <property type="match status" value="1"/>
</dbReference>
<sequence>MQKNYIESFLGFCIVILTLCLLWVFFQKNDVKANRDLLSVTAYFQTVAGISKGTDVKLGGVKVGRVLDIKLDVESLTPVLVIGLDKVYKIPADSSFAVKSEGIMGGKFVSVEVGPGQDPIAEGQIFYNNQSSLDLESVVSQVVFGGEKKK</sequence>
<evidence type="ECO:0000313" key="4">
    <source>
        <dbReference type="Proteomes" id="UP000594001"/>
    </source>
</evidence>
<gene>
    <name evidence="3" type="primary">mlaD</name>
    <name evidence="3" type="ORF">CPBP_00583</name>
</gene>
<keyword evidence="1" id="KW-0812">Transmembrane</keyword>
<dbReference type="AlphaFoldDB" id="A0A7L9RTA2"/>
<protein>
    <submittedName>
        <fullName evidence="3">Putative phospholipid ABC transporter-binding protein MlaD</fullName>
    </submittedName>
</protein>
<dbReference type="Pfam" id="PF02470">
    <property type="entry name" value="MlaD"/>
    <property type="match status" value="1"/>
</dbReference>
<dbReference type="PANTHER" id="PTHR33371:SF4">
    <property type="entry name" value="INTERMEMBRANE PHOSPHOLIPID TRANSPORT SYSTEM BINDING PROTEIN MLAD"/>
    <property type="match status" value="1"/>
</dbReference>